<geneLocation type="mitochondrion" evidence="10"/>
<evidence type="ECO:0000256" key="2">
    <source>
        <dbReference type="ARBA" id="ARBA00010535"/>
    </source>
</evidence>
<organism evidence="10">
    <name type="scientific">Cyclina sinensis</name>
    <name type="common">Venus clam</name>
    <dbReference type="NCBI Taxonomy" id="120566"/>
    <lineage>
        <taxon>Eukaryota</taxon>
        <taxon>Metazoa</taxon>
        <taxon>Spiralia</taxon>
        <taxon>Lophotrochozoa</taxon>
        <taxon>Mollusca</taxon>
        <taxon>Bivalvia</taxon>
        <taxon>Autobranchia</taxon>
        <taxon>Heteroconchia</taxon>
        <taxon>Euheterodonta</taxon>
        <taxon>Imparidentia</taxon>
        <taxon>Neoheterodontei</taxon>
        <taxon>Venerida</taxon>
        <taxon>Veneroidea</taxon>
        <taxon>Veneridae</taxon>
        <taxon>Cyclina</taxon>
    </lineage>
</organism>
<evidence type="ECO:0000256" key="8">
    <source>
        <dbReference type="RuleBase" id="RU000473"/>
    </source>
</evidence>
<dbReference type="GO" id="GO:0008137">
    <property type="term" value="F:NADH dehydrogenase (ubiquinone) activity"/>
    <property type="evidence" value="ECO:0007669"/>
    <property type="project" value="UniProtKB-EC"/>
</dbReference>
<evidence type="ECO:0000313" key="10">
    <source>
        <dbReference type="EMBL" id="AME17936.1"/>
    </source>
</evidence>
<evidence type="ECO:0000256" key="3">
    <source>
        <dbReference type="ARBA" id="ARBA00021009"/>
    </source>
</evidence>
<evidence type="ECO:0000256" key="1">
    <source>
        <dbReference type="ARBA" id="ARBA00004141"/>
    </source>
</evidence>
<dbReference type="InterPro" id="IPR018086">
    <property type="entry name" value="NADH_UbQ_OxRdtase_su1_CS"/>
</dbReference>
<accession>A0A125S9U0</accession>
<feature type="transmembrane region" description="Helical" evidence="9">
    <location>
        <begin position="215"/>
        <end position="239"/>
    </location>
</feature>
<dbReference type="EMBL" id="KU097333">
    <property type="protein sequence ID" value="AME17936.1"/>
    <property type="molecule type" value="Genomic_DNA"/>
</dbReference>
<comment type="subcellular location">
    <subcellularLocation>
        <location evidence="1">Membrane</location>
        <topology evidence="1">Multi-pass membrane protein</topology>
    </subcellularLocation>
    <subcellularLocation>
        <location evidence="7">Mitochondrion inner membrane</location>
        <topology evidence="7">Multi-pass membrane protein</topology>
    </subcellularLocation>
</comment>
<evidence type="ECO:0000256" key="7">
    <source>
        <dbReference type="RuleBase" id="RU000471"/>
    </source>
</evidence>
<feature type="transmembrane region" description="Helical" evidence="9">
    <location>
        <begin position="132"/>
        <end position="153"/>
    </location>
</feature>
<evidence type="ECO:0000256" key="5">
    <source>
        <dbReference type="ARBA" id="ARBA00022989"/>
    </source>
</evidence>
<keyword evidence="8 10" id="KW-0496">Mitochondrion</keyword>
<dbReference type="PANTHER" id="PTHR11432">
    <property type="entry name" value="NADH DEHYDROGENASE SUBUNIT 1"/>
    <property type="match status" value="1"/>
</dbReference>
<comment type="catalytic activity">
    <reaction evidence="8">
        <text>a ubiquinone + NADH + 5 H(+)(in) = a ubiquinol + NAD(+) + 4 H(+)(out)</text>
        <dbReference type="Rhea" id="RHEA:29091"/>
        <dbReference type="Rhea" id="RHEA-COMP:9565"/>
        <dbReference type="Rhea" id="RHEA-COMP:9566"/>
        <dbReference type="ChEBI" id="CHEBI:15378"/>
        <dbReference type="ChEBI" id="CHEBI:16389"/>
        <dbReference type="ChEBI" id="CHEBI:17976"/>
        <dbReference type="ChEBI" id="CHEBI:57540"/>
        <dbReference type="ChEBI" id="CHEBI:57945"/>
        <dbReference type="EC" id="7.1.1.2"/>
    </reaction>
</comment>
<feature type="transmembrane region" description="Helical" evidence="9">
    <location>
        <begin position="67"/>
        <end position="86"/>
    </location>
</feature>
<dbReference type="GO" id="GO:0009060">
    <property type="term" value="P:aerobic respiration"/>
    <property type="evidence" value="ECO:0007669"/>
    <property type="project" value="TreeGrafter"/>
</dbReference>
<feature type="transmembrane region" description="Helical" evidence="9">
    <location>
        <begin position="98"/>
        <end position="120"/>
    </location>
</feature>
<keyword evidence="6 9" id="KW-0472">Membrane</keyword>
<dbReference type="EC" id="7.1.1.2" evidence="8"/>
<dbReference type="GO" id="GO:0005743">
    <property type="term" value="C:mitochondrial inner membrane"/>
    <property type="evidence" value="ECO:0007669"/>
    <property type="project" value="UniProtKB-SubCell"/>
</dbReference>
<evidence type="ECO:0000256" key="4">
    <source>
        <dbReference type="ARBA" id="ARBA00022692"/>
    </source>
</evidence>
<keyword evidence="5 9" id="KW-1133">Transmembrane helix</keyword>
<dbReference type="InterPro" id="IPR001694">
    <property type="entry name" value="NADH_UbQ_OxRdtase_su1/FPO"/>
</dbReference>
<sequence length="306" mass="35374">MSQCFVSIYMMICVSYYIVMERKGLGMMQRRQGPNKVSFKGVLQPIADGVKLFTKEIIVPVATGKGMFFMGPFVCFFCAYSLWMLYPSCNSVIQYEFGLLFFLCISSFSVYGVFLVGWICDSRYAFLGAMRAVAQTISYEVFLSTLLFCPLILVGSFDLLELRQFSFFSFLLGQEILLLWFIAVLAETHRAPFDFVEGESELVAGYSVEYGGTGFALLALAEYSNMLFMSMVTVCLYFSWVVPLFWWGDFFFSVIMIFFGYFLIWVRGTLPRYRYDLLMKVCWEILLPYSLCFFIFFMSPLELLFS</sequence>
<proteinExistence type="inferred from homology"/>
<evidence type="ECO:0000256" key="9">
    <source>
        <dbReference type="SAM" id="Phobius"/>
    </source>
</evidence>
<keyword evidence="4 7" id="KW-0812">Transmembrane</keyword>
<dbReference type="HAMAP" id="MF_01350">
    <property type="entry name" value="NDH1_NuoH"/>
    <property type="match status" value="1"/>
</dbReference>
<comment type="similarity">
    <text evidence="2 7">Belongs to the complex I subunit 1 family.</text>
</comment>
<dbReference type="AlphaFoldDB" id="A0A125S9U0"/>
<name>A0A125S9U0_CYCSN</name>
<reference evidence="10" key="1">
    <citation type="journal article" date="2016" name="Mitochondrial DNA Part B Resour">
        <title>The complete mitochondrial genome of Cyclina sinensis (Veneroida:Veneridae).</title>
        <authorList>
            <person name="Dong P."/>
            <person name="Ma G."/>
            <person name="Chang L."/>
            <person name="Zhu Y."/>
            <person name="Tian X."/>
        </authorList>
    </citation>
    <scope>NUCLEOTIDE SEQUENCE</scope>
</reference>
<dbReference type="PROSITE" id="PS00667">
    <property type="entry name" value="COMPLEX1_ND1_1"/>
    <property type="match status" value="1"/>
</dbReference>
<feature type="transmembrane region" description="Helical" evidence="9">
    <location>
        <begin position="277"/>
        <end position="298"/>
    </location>
</feature>
<gene>
    <name evidence="10" type="primary">ND1</name>
</gene>
<feature type="transmembrane region" description="Helical" evidence="9">
    <location>
        <begin position="6"/>
        <end position="22"/>
    </location>
</feature>
<feature type="transmembrane region" description="Helical" evidence="9">
    <location>
        <begin position="245"/>
        <end position="265"/>
    </location>
</feature>
<protein>
    <recommendedName>
        <fullName evidence="3 8">NADH-ubiquinone oxidoreductase chain 1</fullName>
        <ecNumber evidence="8">7.1.1.2</ecNumber>
    </recommendedName>
</protein>
<dbReference type="Pfam" id="PF00146">
    <property type="entry name" value="NADHdh"/>
    <property type="match status" value="1"/>
</dbReference>
<evidence type="ECO:0000256" key="6">
    <source>
        <dbReference type="ARBA" id="ARBA00023136"/>
    </source>
</evidence>
<keyword evidence="8" id="KW-0830">Ubiquinone</keyword>
<dbReference type="GO" id="GO:0003954">
    <property type="term" value="F:NADH dehydrogenase activity"/>
    <property type="evidence" value="ECO:0007669"/>
    <property type="project" value="TreeGrafter"/>
</dbReference>
<keyword evidence="7" id="KW-0520">NAD</keyword>
<dbReference type="PANTHER" id="PTHR11432:SF3">
    <property type="entry name" value="NADH-UBIQUINONE OXIDOREDUCTASE CHAIN 1"/>
    <property type="match status" value="1"/>
</dbReference>
<dbReference type="PROSITE" id="PS00668">
    <property type="entry name" value="COMPLEX1_ND1_2"/>
    <property type="match status" value="1"/>
</dbReference>
<feature type="transmembrane region" description="Helical" evidence="9">
    <location>
        <begin position="165"/>
        <end position="186"/>
    </location>
</feature>